<proteinExistence type="predicted"/>
<dbReference type="STRING" id="1246637.MTBBW1_1790025"/>
<evidence type="ECO:0000313" key="1">
    <source>
        <dbReference type="EMBL" id="SLM29400.1"/>
    </source>
</evidence>
<dbReference type="InterPro" id="IPR036412">
    <property type="entry name" value="HAD-like_sf"/>
</dbReference>
<dbReference type="Pfam" id="PF08282">
    <property type="entry name" value="Hydrolase_3"/>
    <property type="match status" value="1"/>
</dbReference>
<dbReference type="InterPro" id="IPR023214">
    <property type="entry name" value="HAD_sf"/>
</dbReference>
<dbReference type="EMBL" id="FWEV01000089">
    <property type="protein sequence ID" value="SLM29400.1"/>
    <property type="molecule type" value="Genomic_DNA"/>
</dbReference>
<gene>
    <name evidence="1" type="ORF">MTBBW1_1790025</name>
</gene>
<keyword evidence="2" id="KW-1185">Reference proteome</keyword>
<sequence>MPNYLINAVVCDLDGTLLYPQKEAIPVAGRSGVSYLGKEAAKLLVKISQICPVVIATGRNAVGTRRLVRQLPDVLFKGFVFENGFVVKRNINESTHYNRKWERIAALFPEWERLAFYENCAGFIPPLPERESAEKMAKTLLKKRVTMIL</sequence>
<reference evidence="1 2" key="1">
    <citation type="submission" date="2017-03" db="EMBL/GenBank/DDBJ databases">
        <authorList>
            <person name="Afonso C.L."/>
            <person name="Miller P.J."/>
            <person name="Scott M.A."/>
            <person name="Spackman E."/>
            <person name="Goraichik I."/>
            <person name="Dimitrov K.M."/>
            <person name="Suarez D.L."/>
            <person name="Swayne D.E."/>
        </authorList>
    </citation>
    <scope>NUCLEOTIDE SEQUENCE [LARGE SCALE GENOMIC DNA]</scope>
    <source>
        <strain evidence="1">PRJEB14757</strain>
    </source>
</reference>
<evidence type="ECO:0000313" key="2">
    <source>
        <dbReference type="Proteomes" id="UP000191931"/>
    </source>
</evidence>
<dbReference type="AlphaFoldDB" id="A0A1W1HA85"/>
<dbReference type="RefSeq" id="WP_080806365.1">
    <property type="nucleotide sequence ID" value="NZ_LT828553.1"/>
</dbReference>
<protein>
    <submittedName>
        <fullName evidence="1">Uncharacterized protein</fullName>
    </submittedName>
</protein>
<dbReference type="OrthoDB" id="9781413at2"/>
<name>A0A1W1HA85_9BACT</name>
<organism evidence="1 2">
    <name type="scientific">Desulfamplus magnetovallimortis</name>
    <dbReference type="NCBI Taxonomy" id="1246637"/>
    <lineage>
        <taxon>Bacteria</taxon>
        <taxon>Pseudomonadati</taxon>
        <taxon>Thermodesulfobacteriota</taxon>
        <taxon>Desulfobacteria</taxon>
        <taxon>Desulfobacterales</taxon>
        <taxon>Desulfobacteraceae</taxon>
        <taxon>Desulfamplus</taxon>
    </lineage>
</organism>
<dbReference type="Gene3D" id="3.40.50.1000">
    <property type="entry name" value="HAD superfamily/HAD-like"/>
    <property type="match status" value="1"/>
</dbReference>
<dbReference type="Proteomes" id="UP000191931">
    <property type="component" value="Unassembled WGS sequence"/>
</dbReference>
<dbReference type="SUPFAM" id="SSF56784">
    <property type="entry name" value="HAD-like"/>
    <property type="match status" value="1"/>
</dbReference>
<accession>A0A1W1HA85</accession>